<dbReference type="AlphaFoldDB" id="A0A5C6AST7"/>
<dbReference type="SUPFAM" id="SSF53187">
    <property type="entry name" value="Zn-dependent exopeptidases"/>
    <property type="match status" value="1"/>
</dbReference>
<sequence>MSLLLTCDTGGWKTPTRLRDRLAPAEDFSGLQVAEPDLIPTTISLPTDRLSRRGVDREAYFAARKLAHHGGSELICNEFRSDLVDVGRSLHHRDLFPPQVRALPVETRDAIIEEIYHPYRNRVQQRIAELLQTWSYVVHLSVRTFDAKTTGGDWQRGDLGLLYDPARKDELDWCLDLFDELFASVRELKVRRNHPHRGTNDSLTKSMRAEFPPDRYLGVELTLNRAWVSRPVIRREKVLERIGRCIGRLANASIERAA</sequence>
<protein>
    <submittedName>
        <fullName evidence="1">N-formylglutamate amidohydrolase</fullName>
    </submittedName>
</protein>
<evidence type="ECO:0000313" key="1">
    <source>
        <dbReference type="EMBL" id="TWU02052.1"/>
    </source>
</evidence>
<keyword evidence="1" id="KW-0378">Hydrolase</keyword>
<accession>A0A5C6AST7</accession>
<dbReference type="EMBL" id="SJPM01000002">
    <property type="protein sequence ID" value="TWU02052.1"/>
    <property type="molecule type" value="Genomic_DNA"/>
</dbReference>
<gene>
    <name evidence="1" type="ORF">Pla100_17910</name>
</gene>
<dbReference type="GO" id="GO:0016787">
    <property type="term" value="F:hydrolase activity"/>
    <property type="evidence" value="ECO:0007669"/>
    <property type="project" value="UniProtKB-KW"/>
</dbReference>
<name>A0A5C6AST7_9BACT</name>
<organism evidence="1 2">
    <name type="scientific">Neorhodopirellula pilleata</name>
    <dbReference type="NCBI Taxonomy" id="2714738"/>
    <lineage>
        <taxon>Bacteria</taxon>
        <taxon>Pseudomonadati</taxon>
        <taxon>Planctomycetota</taxon>
        <taxon>Planctomycetia</taxon>
        <taxon>Pirellulales</taxon>
        <taxon>Pirellulaceae</taxon>
        <taxon>Neorhodopirellula</taxon>
    </lineage>
</organism>
<dbReference type="InterPro" id="IPR007709">
    <property type="entry name" value="N-FG_amidohydro"/>
</dbReference>
<dbReference type="Proteomes" id="UP000316213">
    <property type="component" value="Unassembled WGS sequence"/>
</dbReference>
<comment type="caution">
    <text evidence="1">The sequence shown here is derived from an EMBL/GenBank/DDBJ whole genome shotgun (WGS) entry which is preliminary data.</text>
</comment>
<reference evidence="1 2" key="1">
    <citation type="submission" date="2019-02" db="EMBL/GenBank/DDBJ databases">
        <title>Deep-cultivation of Planctomycetes and their phenomic and genomic characterization uncovers novel biology.</title>
        <authorList>
            <person name="Wiegand S."/>
            <person name="Jogler M."/>
            <person name="Boedeker C."/>
            <person name="Pinto D."/>
            <person name="Vollmers J."/>
            <person name="Rivas-Marin E."/>
            <person name="Kohn T."/>
            <person name="Peeters S.H."/>
            <person name="Heuer A."/>
            <person name="Rast P."/>
            <person name="Oberbeckmann S."/>
            <person name="Bunk B."/>
            <person name="Jeske O."/>
            <person name="Meyerdierks A."/>
            <person name="Storesund J.E."/>
            <person name="Kallscheuer N."/>
            <person name="Luecker S."/>
            <person name="Lage O.M."/>
            <person name="Pohl T."/>
            <person name="Merkel B.J."/>
            <person name="Hornburger P."/>
            <person name="Mueller R.-W."/>
            <person name="Bruemmer F."/>
            <person name="Labrenz M."/>
            <person name="Spormann A.M."/>
            <person name="Op Den Camp H."/>
            <person name="Overmann J."/>
            <person name="Amann R."/>
            <person name="Jetten M.S.M."/>
            <person name="Mascher T."/>
            <person name="Medema M.H."/>
            <person name="Devos D.P."/>
            <person name="Kaster A.-K."/>
            <person name="Ovreas L."/>
            <person name="Rohde M."/>
            <person name="Galperin M.Y."/>
            <person name="Jogler C."/>
        </authorList>
    </citation>
    <scope>NUCLEOTIDE SEQUENCE [LARGE SCALE GENOMIC DNA]</scope>
    <source>
        <strain evidence="1 2">Pla100</strain>
    </source>
</reference>
<proteinExistence type="predicted"/>
<keyword evidence="2" id="KW-1185">Reference proteome</keyword>
<dbReference type="Pfam" id="PF05013">
    <property type="entry name" value="FGase"/>
    <property type="match status" value="1"/>
</dbReference>
<dbReference type="Gene3D" id="3.40.630.40">
    <property type="entry name" value="Zn-dependent exopeptidases"/>
    <property type="match status" value="1"/>
</dbReference>
<evidence type="ECO:0000313" key="2">
    <source>
        <dbReference type="Proteomes" id="UP000316213"/>
    </source>
</evidence>
<dbReference type="RefSeq" id="WP_231602851.1">
    <property type="nucleotide sequence ID" value="NZ_SJPM01000002.1"/>
</dbReference>